<dbReference type="PANTHER" id="PTHR22642:SF2">
    <property type="entry name" value="PROTEIN LONG AFTER FAR-RED 3"/>
    <property type="match status" value="1"/>
</dbReference>
<dbReference type="Proteomes" id="UP001223261">
    <property type="component" value="Chromosome"/>
</dbReference>
<dbReference type="PANTHER" id="PTHR22642">
    <property type="entry name" value="IMIDAZOLONEPROPIONASE"/>
    <property type="match status" value="1"/>
</dbReference>
<evidence type="ECO:0000313" key="2">
    <source>
        <dbReference type="EMBL" id="WHI59530.1"/>
    </source>
</evidence>
<feature type="domain" description="Amidohydrolase 3" evidence="1">
    <location>
        <begin position="48"/>
        <end position="526"/>
    </location>
</feature>
<dbReference type="InterPro" id="IPR032466">
    <property type="entry name" value="Metal_Hydrolase"/>
</dbReference>
<organism evidence="2 3">
    <name type="scientific">Mammaliicoccus lentus</name>
    <name type="common">Staphylococcus lentus</name>
    <dbReference type="NCBI Taxonomy" id="42858"/>
    <lineage>
        <taxon>Bacteria</taxon>
        <taxon>Bacillati</taxon>
        <taxon>Bacillota</taxon>
        <taxon>Bacilli</taxon>
        <taxon>Bacillales</taxon>
        <taxon>Staphylococcaceae</taxon>
        <taxon>Mammaliicoccus</taxon>
    </lineage>
</organism>
<dbReference type="InterPro" id="IPR033932">
    <property type="entry name" value="YtcJ-like"/>
</dbReference>
<dbReference type="CDD" id="cd01300">
    <property type="entry name" value="YtcJ_like"/>
    <property type="match status" value="1"/>
</dbReference>
<sequence length="529" mass="59695">MKKLFKNGTIYTMINPDDTYKGVIVNQNKVEKVLDQDDLNRINEKEYEVIDLKGETMFPGFVETHIHVMGTGVWLSSVILNGETNIEEIKNKIKLKAEKLSEGEWLVAEGYDENLLDGIRLNKHDLDELCKDNPVIVKRVCRHAAFVNSKALELLNIDHHIQNPEGGSYEKVNGELTGWIYDTAMEPFEELSMTEGEKSLTRHLTNAVDYLYQFGVTGAHTEDLGYYNDYKDVLNAYKTVIGDKQHQKPFKVRLLRHFSVYEQMIQDGATFVENWLEPDAMKFYADGAFGGSTALMKEPYSNDPSGENYGLAIYTPEALDEKVKLARKHNGAIAVHMIGDRACEMVLDAIENNPVPNGLRDRLIHISTLNEELLERVSKLPVICDVQPQFITSDFPWVEDKVGSERARYLYPFKSMLERNIIIGGGSDAPIEIPNPILGIHAAVNRQSYGQDGAYFIEEALPVFDAIGLYTTQASKIAHTTEKTGLIKAGYEADFTVLNKNPFEIDKKELATIQATKTVVNGEIVYERE</sequence>
<dbReference type="GO" id="GO:0016810">
    <property type="term" value="F:hydrolase activity, acting on carbon-nitrogen (but not peptide) bonds"/>
    <property type="evidence" value="ECO:0007669"/>
    <property type="project" value="InterPro"/>
</dbReference>
<dbReference type="InterPro" id="IPR011059">
    <property type="entry name" value="Metal-dep_hydrolase_composite"/>
</dbReference>
<evidence type="ECO:0000259" key="1">
    <source>
        <dbReference type="Pfam" id="PF07969"/>
    </source>
</evidence>
<dbReference type="SUPFAM" id="SSF51338">
    <property type="entry name" value="Composite domain of metallo-dependent hydrolases"/>
    <property type="match status" value="1"/>
</dbReference>
<dbReference type="Gene3D" id="3.20.20.140">
    <property type="entry name" value="Metal-dependent hydrolases"/>
    <property type="match status" value="1"/>
</dbReference>
<gene>
    <name evidence="2" type="ORF">PYH69_12560</name>
</gene>
<dbReference type="Pfam" id="PF07969">
    <property type="entry name" value="Amidohydro_3"/>
    <property type="match status" value="1"/>
</dbReference>
<dbReference type="EMBL" id="CP118848">
    <property type="protein sequence ID" value="WHI59530.1"/>
    <property type="molecule type" value="Genomic_DNA"/>
</dbReference>
<evidence type="ECO:0000313" key="3">
    <source>
        <dbReference type="Proteomes" id="UP001223261"/>
    </source>
</evidence>
<reference evidence="2" key="1">
    <citation type="journal article" date="2023" name="Antibiotics">
        <title>Prevalence and Molecular Characterization of Methicillin-Resistant Staphylococci (MRS) and Mammaliicocci (MRM) in Dromedary Camels from Algeria: First Detection of SCCmec-mecC Hybrid in Methicillin-Resistant Mammaliicoccus lentus.</title>
        <authorList>
            <person name="Belhout C."/>
            <person name="Boyen F."/>
            <person name="Vereecke N."/>
            <person name="Theuns S."/>
            <person name="Taibi N."/>
            <person name="Stegger M."/>
            <person name="de la Fe-Rodriguez P.Y."/>
            <person name="Bouayad L."/>
            <person name="Elgroud R."/>
            <person name="Butaye P."/>
        </authorList>
    </citation>
    <scope>NUCLEOTIDE SEQUENCE</scope>
    <source>
        <strain evidence="2">7048</strain>
    </source>
</reference>
<proteinExistence type="predicted"/>
<accession>A0AAX3W402</accession>
<dbReference type="SUPFAM" id="SSF51556">
    <property type="entry name" value="Metallo-dependent hydrolases"/>
    <property type="match status" value="1"/>
</dbReference>
<name>A0AAX3W402_MAMLE</name>
<dbReference type="RefSeq" id="WP_282861935.1">
    <property type="nucleotide sequence ID" value="NZ_CP118848.1"/>
</dbReference>
<dbReference type="AlphaFoldDB" id="A0AAX3W402"/>
<dbReference type="Gene3D" id="3.10.310.70">
    <property type="match status" value="1"/>
</dbReference>
<protein>
    <submittedName>
        <fullName evidence="2">Amidohydrolase</fullName>
    </submittedName>
</protein>
<dbReference type="Gene3D" id="2.30.40.10">
    <property type="entry name" value="Urease, subunit C, domain 1"/>
    <property type="match status" value="1"/>
</dbReference>
<dbReference type="InterPro" id="IPR013108">
    <property type="entry name" value="Amidohydro_3"/>
</dbReference>